<comment type="caution">
    <text evidence="1">The sequence shown here is derived from an EMBL/GenBank/DDBJ whole genome shotgun (WGS) entry which is preliminary data.</text>
</comment>
<accession>A0ABS8HU28</accession>
<keyword evidence="2" id="KW-1185">Reference proteome</keyword>
<dbReference type="Proteomes" id="UP001165492">
    <property type="component" value="Unassembled WGS sequence"/>
</dbReference>
<dbReference type="RefSeq" id="WP_229535791.1">
    <property type="nucleotide sequence ID" value="NZ_JAJHJB010000021.1"/>
</dbReference>
<sequence length="98" mass="10881">MEKEGLLQFWMEALPFIKQAQPYDSVNFIACAVPIYDKQDEICGAIVFTESVERYDTMKVLARNLSAGIGDLASTSRHGSSGQYISCRIRSNGLKSLT</sequence>
<gene>
    <name evidence="1" type="ORF">LMF89_15070</name>
</gene>
<proteinExistence type="predicted"/>
<evidence type="ECO:0000313" key="1">
    <source>
        <dbReference type="EMBL" id="MCC5466668.1"/>
    </source>
</evidence>
<name>A0ABS8HU28_9FIRM</name>
<organism evidence="1 2">
    <name type="scientific">Pelosinus baikalensis</name>
    <dbReference type="NCBI Taxonomy" id="2892015"/>
    <lineage>
        <taxon>Bacteria</taxon>
        <taxon>Bacillati</taxon>
        <taxon>Bacillota</taxon>
        <taxon>Negativicutes</taxon>
        <taxon>Selenomonadales</taxon>
        <taxon>Sporomusaceae</taxon>
        <taxon>Pelosinus</taxon>
    </lineage>
</organism>
<dbReference type="EMBL" id="JAJHJB010000021">
    <property type="protein sequence ID" value="MCC5466668.1"/>
    <property type="molecule type" value="Genomic_DNA"/>
</dbReference>
<reference evidence="1" key="1">
    <citation type="submission" date="2021-11" db="EMBL/GenBank/DDBJ databases">
        <title>Description of a new species Pelosinus isolated from the bottom sediments of Lake Baikal.</title>
        <authorList>
            <person name="Zakharyuk A."/>
        </authorList>
    </citation>
    <scope>NUCLEOTIDE SEQUENCE</scope>
    <source>
        <strain evidence="1">Bkl1</strain>
    </source>
</reference>
<evidence type="ECO:0000313" key="2">
    <source>
        <dbReference type="Proteomes" id="UP001165492"/>
    </source>
</evidence>
<protein>
    <submittedName>
        <fullName evidence="1">Uncharacterized protein</fullName>
    </submittedName>
</protein>